<name>A0A3P7LLI0_DIBLA</name>
<sequence length="35" mass="4189">MPHLPRQRQIRFPRVCCHLSLLRSAGHLLPFHQSR</sequence>
<proteinExistence type="predicted"/>
<dbReference type="EMBL" id="UYRU01054173">
    <property type="protein sequence ID" value="VDN12557.1"/>
    <property type="molecule type" value="Genomic_DNA"/>
</dbReference>
<keyword evidence="2" id="KW-1185">Reference proteome</keyword>
<dbReference type="Proteomes" id="UP000281553">
    <property type="component" value="Unassembled WGS sequence"/>
</dbReference>
<gene>
    <name evidence="1" type="ORF">DILT_LOCUS8388</name>
</gene>
<evidence type="ECO:0000313" key="1">
    <source>
        <dbReference type="EMBL" id="VDN12557.1"/>
    </source>
</evidence>
<organism evidence="1 2">
    <name type="scientific">Dibothriocephalus latus</name>
    <name type="common">Fish tapeworm</name>
    <name type="synonym">Diphyllobothrium latum</name>
    <dbReference type="NCBI Taxonomy" id="60516"/>
    <lineage>
        <taxon>Eukaryota</taxon>
        <taxon>Metazoa</taxon>
        <taxon>Spiralia</taxon>
        <taxon>Lophotrochozoa</taxon>
        <taxon>Platyhelminthes</taxon>
        <taxon>Cestoda</taxon>
        <taxon>Eucestoda</taxon>
        <taxon>Diphyllobothriidea</taxon>
        <taxon>Diphyllobothriidae</taxon>
        <taxon>Dibothriocephalus</taxon>
    </lineage>
</organism>
<evidence type="ECO:0000313" key="2">
    <source>
        <dbReference type="Proteomes" id="UP000281553"/>
    </source>
</evidence>
<dbReference type="AlphaFoldDB" id="A0A3P7LLI0"/>
<reference evidence="1 2" key="1">
    <citation type="submission" date="2018-11" db="EMBL/GenBank/DDBJ databases">
        <authorList>
            <consortium name="Pathogen Informatics"/>
        </authorList>
    </citation>
    <scope>NUCLEOTIDE SEQUENCE [LARGE SCALE GENOMIC DNA]</scope>
</reference>
<protein>
    <submittedName>
        <fullName evidence="1">Uncharacterized protein</fullName>
    </submittedName>
</protein>
<accession>A0A3P7LLI0</accession>